<dbReference type="RefSeq" id="WP_198473250.1">
    <property type="nucleotide sequence ID" value="NZ_JADGMQ010000001.1"/>
</dbReference>
<sequence>MNLKAISKVAALLFVAGIAAGCANTIRGVGADTANAVDATQAAGRNVERSASY</sequence>
<evidence type="ECO:0000313" key="3">
    <source>
        <dbReference type="Proteomes" id="UP000601789"/>
    </source>
</evidence>
<evidence type="ECO:0000313" key="2">
    <source>
        <dbReference type="EMBL" id="MBI1619165.1"/>
    </source>
</evidence>
<dbReference type="Proteomes" id="UP000601789">
    <property type="component" value="Unassembled WGS sequence"/>
</dbReference>
<feature type="signal peptide" evidence="1">
    <location>
        <begin position="1"/>
        <end position="21"/>
    </location>
</feature>
<keyword evidence="1" id="KW-0732">Signal</keyword>
<organism evidence="2 3">
    <name type="scientific">Aquamicrobium zhengzhouense</name>
    <dbReference type="NCBI Taxonomy" id="2781738"/>
    <lineage>
        <taxon>Bacteria</taxon>
        <taxon>Pseudomonadati</taxon>
        <taxon>Pseudomonadota</taxon>
        <taxon>Alphaproteobacteria</taxon>
        <taxon>Hyphomicrobiales</taxon>
        <taxon>Phyllobacteriaceae</taxon>
        <taxon>Aquamicrobium</taxon>
    </lineage>
</organism>
<dbReference type="PROSITE" id="PS51257">
    <property type="entry name" value="PROKAR_LIPOPROTEIN"/>
    <property type="match status" value="1"/>
</dbReference>
<comment type="caution">
    <text evidence="2">The sequence shown here is derived from an EMBL/GenBank/DDBJ whole genome shotgun (WGS) entry which is preliminary data.</text>
</comment>
<protein>
    <submittedName>
        <fullName evidence="2">Entericidin</fullName>
    </submittedName>
</protein>
<gene>
    <name evidence="2" type="ORF">IOD40_00595</name>
</gene>
<proteinExistence type="predicted"/>
<accession>A0ABS0S909</accession>
<dbReference type="EMBL" id="JADGMQ010000001">
    <property type="protein sequence ID" value="MBI1619165.1"/>
    <property type="molecule type" value="Genomic_DNA"/>
</dbReference>
<evidence type="ECO:0000256" key="1">
    <source>
        <dbReference type="SAM" id="SignalP"/>
    </source>
</evidence>
<feature type="chain" id="PRO_5046776825" evidence="1">
    <location>
        <begin position="22"/>
        <end position="53"/>
    </location>
</feature>
<reference evidence="2 3" key="1">
    <citation type="submission" date="2020-10" db="EMBL/GenBank/DDBJ databases">
        <title>Aquamicrobium zhengzhouensis sp. nov., a exopolysaccharide producing bacterium isolated from farmland soil.</title>
        <authorList>
            <person name="Wang X."/>
        </authorList>
    </citation>
    <scope>NUCLEOTIDE SEQUENCE [LARGE SCALE GENOMIC DNA]</scope>
    <source>
        <strain evidence="3">cd-1</strain>
    </source>
</reference>
<name>A0ABS0S909_9HYPH</name>
<keyword evidence="3" id="KW-1185">Reference proteome</keyword>